<reference evidence="2" key="1">
    <citation type="journal article" date="2020" name="Nature">
        <title>Giant virus diversity and host interactions through global metagenomics.</title>
        <authorList>
            <person name="Schulz F."/>
            <person name="Roux S."/>
            <person name="Paez-Espino D."/>
            <person name="Jungbluth S."/>
            <person name="Walsh D.A."/>
            <person name="Denef V.J."/>
            <person name="McMahon K.D."/>
            <person name="Konstantinidis K.T."/>
            <person name="Eloe-Fadrosh E.A."/>
            <person name="Kyrpides N.C."/>
            <person name="Woyke T."/>
        </authorList>
    </citation>
    <scope>NUCLEOTIDE SEQUENCE</scope>
    <source>
        <strain evidence="2">GVMAG-M-3300027759-42</strain>
    </source>
</reference>
<feature type="compositionally biased region" description="Basic residues" evidence="1">
    <location>
        <begin position="257"/>
        <end position="279"/>
    </location>
</feature>
<organism evidence="2">
    <name type="scientific">viral metagenome</name>
    <dbReference type="NCBI Taxonomy" id="1070528"/>
    <lineage>
        <taxon>unclassified sequences</taxon>
        <taxon>metagenomes</taxon>
        <taxon>organismal metagenomes</taxon>
    </lineage>
</organism>
<dbReference type="AlphaFoldDB" id="A0A6C0L703"/>
<evidence type="ECO:0000313" key="2">
    <source>
        <dbReference type="EMBL" id="QHU26726.1"/>
    </source>
</evidence>
<dbReference type="EMBL" id="MN740444">
    <property type="protein sequence ID" value="QHU26726.1"/>
    <property type="molecule type" value="Genomic_DNA"/>
</dbReference>
<proteinExistence type="predicted"/>
<feature type="region of interest" description="Disordered" evidence="1">
    <location>
        <begin position="248"/>
        <end position="279"/>
    </location>
</feature>
<name>A0A6C0L703_9ZZZZ</name>
<evidence type="ECO:0000256" key="1">
    <source>
        <dbReference type="SAM" id="MobiDB-lite"/>
    </source>
</evidence>
<sequence>MSRLNEILKYTKELFPSPEYETYMRGGIVVKDKNNKTCTRFMIYGTTMDIEEIEKCEQMTGTASLSKLLEIYKKFQLTSIDLHDAAQIHGENCSFTVYLMQILSTGNSWYNKHGFISDEYEKELLNNSSLLDFTVRDFVEQYMKRINVSQTSKLQEFMEEKFIKNRFGVSLSEKNLVMDEINRIPEFLDRSIKDVTREIISTYMKNGIINCTGIPILRWFTFLLIIAQQLVLYKRDLTYNPHEKEEIERKIQGPKTGGKRKKKTAIRKTRKHKTRKRII</sequence>
<accession>A0A6C0L703</accession>
<protein>
    <submittedName>
        <fullName evidence="2">Uncharacterized protein</fullName>
    </submittedName>
</protein>